<dbReference type="InParanoid" id="A0A2G5ED68"/>
<accession>A0A2G5ED68</accession>
<keyword evidence="2" id="KW-1185">Reference proteome</keyword>
<dbReference type="AlphaFoldDB" id="A0A2G5ED68"/>
<name>A0A2G5ED68_AQUCA</name>
<reference evidence="1 2" key="1">
    <citation type="submission" date="2017-09" db="EMBL/GenBank/DDBJ databases">
        <title>WGS assembly of Aquilegia coerulea Goldsmith.</title>
        <authorList>
            <person name="Hodges S."/>
            <person name="Kramer E."/>
            <person name="Nordborg M."/>
            <person name="Tomkins J."/>
            <person name="Borevitz J."/>
            <person name="Derieg N."/>
            <person name="Yan J."/>
            <person name="Mihaltcheva S."/>
            <person name="Hayes R.D."/>
            <person name="Rokhsar D."/>
        </authorList>
    </citation>
    <scope>NUCLEOTIDE SEQUENCE [LARGE SCALE GENOMIC DNA]</scope>
    <source>
        <strain evidence="2">cv. Goldsmith</strain>
    </source>
</reference>
<evidence type="ECO:0000313" key="1">
    <source>
        <dbReference type="EMBL" id="PIA53686.1"/>
    </source>
</evidence>
<proteinExistence type="predicted"/>
<dbReference type="Proteomes" id="UP000230069">
    <property type="component" value="Unassembled WGS sequence"/>
</dbReference>
<gene>
    <name evidence="1" type="ORF">AQUCO_00900339v1</name>
</gene>
<organism evidence="1 2">
    <name type="scientific">Aquilegia coerulea</name>
    <name type="common">Rocky mountain columbine</name>
    <dbReference type="NCBI Taxonomy" id="218851"/>
    <lineage>
        <taxon>Eukaryota</taxon>
        <taxon>Viridiplantae</taxon>
        <taxon>Streptophyta</taxon>
        <taxon>Embryophyta</taxon>
        <taxon>Tracheophyta</taxon>
        <taxon>Spermatophyta</taxon>
        <taxon>Magnoliopsida</taxon>
        <taxon>Ranunculales</taxon>
        <taxon>Ranunculaceae</taxon>
        <taxon>Thalictroideae</taxon>
        <taxon>Aquilegia</taxon>
    </lineage>
</organism>
<evidence type="ECO:0000313" key="2">
    <source>
        <dbReference type="Proteomes" id="UP000230069"/>
    </source>
</evidence>
<dbReference type="EMBL" id="KZ305026">
    <property type="protein sequence ID" value="PIA53686.1"/>
    <property type="molecule type" value="Genomic_DNA"/>
</dbReference>
<protein>
    <submittedName>
        <fullName evidence="1">Uncharacterized protein</fullName>
    </submittedName>
</protein>
<sequence length="103" mass="11713">MESWRALCSSIILQKRLFYNFHEIGNLMLHIVNRLFRMTFSHLCMHVSLFSTSFSHLCTHISLFSTLLSFFTRLSASSARLSASSARLIASVLILLNNSTAGW</sequence>